<protein>
    <recommendedName>
        <fullName evidence="2">Myb-like DNA-binding domain-containing protein</fullName>
    </recommendedName>
</protein>
<gene>
    <name evidence="3" type="ORF">K431DRAFT_90419</name>
</gene>
<dbReference type="Pfam" id="PF22980">
    <property type="entry name" value="Myb_DNA-bind_8"/>
    <property type="match status" value="1"/>
</dbReference>
<evidence type="ECO:0000256" key="1">
    <source>
        <dbReference type="SAM" id="MobiDB-lite"/>
    </source>
</evidence>
<feature type="compositionally biased region" description="Polar residues" evidence="1">
    <location>
        <begin position="192"/>
        <end position="204"/>
    </location>
</feature>
<feature type="region of interest" description="Disordered" evidence="1">
    <location>
        <begin position="105"/>
        <end position="126"/>
    </location>
</feature>
<dbReference type="EMBL" id="MU003798">
    <property type="protein sequence ID" value="KAF2720617.1"/>
    <property type="molecule type" value="Genomic_DNA"/>
</dbReference>
<feature type="compositionally biased region" description="Basic and acidic residues" evidence="1">
    <location>
        <begin position="321"/>
        <end position="336"/>
    </location>
</feature>
<feature type="region of interest" description="Disordered" evidence="1">
    <location>
        <begin position="140"/>
        <end position="204"/>
    </location>
</feature>
<evidence type="ECO:0000259" key="2">
    <source>
        <dbReference type="Pfam" id="PF22980"/>
    </source>
</evidence>
<feature type="compositionally biased region" description="Basic and acidic residues" evidence="1">
    <location>
        <begin position="357"/>
        <end position="370"/>
    </location>
</feature>
<feature type="domain" description="Myb-like DNA-binding" evidence="2">
    <location>
        <begin position="54"/>
        <end position="100"/>
    </location>
</feature>
<dbReference type="Proteomes" id="UP000799441">
    <property type="component" value="Unassembled WGS sequence"/>
</dbReference>
<feature type="region of interest" description="Disordered" evidence="1">
    <location>
        <begin position="309"/>
        <end position="343"/>
    </location>
</feature>
<keyword evidence="4" id="KW-1185">Reference proteome</keyword>
<evidence type="ECO:0000313" key="4">
    <source>
        <dbReference type="Proteomes" id="UP000799441"/>
    </source>
</evidence>
<dbReference type="AlphaFoldDB" id="A0A9P4Q4U8"/>
<proteinExistence type="predicted"/>
<feature type="compositionally biased region" description="Basic residues" evidence="1">
    <location>
        <begin position="106"/>
        <end position="124"/>
    </location>
</feature>
<organism evidence="3 4">
    <name type="scientific">Polychaeton citri CBS 116435</name>
    <dbReference type="NCBI Taxonomy" id="1314669"/>
    <lineage>
        <taxon>Eukaryota</taxon>
        <taxon>Fungi</taxon>
        <taxon>Dikarya</taxon>
        <taxon>Ascomycota</taxon>
        <taxon>Pezizomycotina</taxon>
        <taxon>Dothideomycetes</taxon>
        <taxon>Dothideomycetidae</taxon>
        <taxon>Capnodiales</taxon>
        <taxon>Capnodiaceae</taxon>
        <taxon>Polychaeton</taxon>
    </lineage>
</organism>
<evidence type="ECO:0000313" key="3">
    <source>
        <dbReference type="EMBL" id="KAF2720617.1"/>
    </source>
</evidence>
<accession>A0A9P4Q4U8</accession>
<dbReference type="OrthoDB" id="3944408at2759"/>
<dbReference type="InterPro" id="IPR054505">
    <property type="entry name" value="Myb_DNA-bind_8"/>
</dbReference>
<sequence>MLALCTFPRGPPRKPFIHRESFCKPGYTRLLTRWLSRSVTSPSAALNMPAKLDDASNLRFMYACMAYSNYTAINYDCVANLFGIKGPAARMRFTRLKEQLDPGQRVGHKHVKISKAEARRRRQKERMAQVVKEGYEARWKGTGAGGHEVDADEAEDDDEASEWAVGGVKKEEGLDEEDGGEVTNRKPYARKPNTSGPYPQQPGQTMDGLARVSPLPWPDRTHTQYCHEVLDEEPSALDKPRYPPPLPRIMHWSHPYYAPPPPGLGTTQAQGKQYATPDMRYSAAPYDEFALGQIRIPGKAFKFHRAESATPSIVSQDEEFDKSSRRTPTRDSKAEWETTSTHSSIGSVVHVRMRGIDRDDGGEVHGEGPAEHSAIGNNIDLDMEDQTRLQS</sequence>
<name>A0A9P4Q4U8_9PEZI</name>
<comment type="caution">
    <text evidence="3">The sequence shown here is derived from an EMBL/GenBank/DDBJ whole genome shotgun (WGS) entry which is preliminary data.</text>
</comment>
<feature type="compositionally biased region" description="Acidic residues" evidence="1">
    <location>
        <begin position="150"/>
        <end position="161"/>
    </location>
</feature>
<feature type="region of interest" description="Disordered" evidence="1">
    <location>
        <begin position="357"/>
        <end position="391"/>
    </location>
</feature>
<reference evidence="3" key="1">
    <citation type="journal article" date="2020" name="Stud. Mycol.">
        <title>101 Dothideomycetes genomes: a test case for predicting lifestyles and emergence of pathogens.</title>
        <authorList>
            <person name="Haridas S."/>
            <person name="Albert R."/>
            <person name="Binder M."/>
            <person name="Bloem J."/>
            <person name="Labutti K."/>
            <person name="Salamov A."/>
            <person name="Andreopoulos B."/>
            <person name="Baker S."/>
            <person name="Barry K."/>
            <person name="Bills G."/>
            <person name="Bluhm B."/>
            <person name="Cannon C."/>
            <person name="Castanera R."/>
            <person name="Culley D."/>
            <person name="Daum C."/>
            <person name="Ezra D."/>
            <person name="Gonzalez J."/>
            <person name="Henrissat B."/>
            <person name="Kuo A."/>
            <person name="Liang C."/>
            <person name="Lipzen A."/>
            <person name="Lutzoni F."/>
            <person name="Magnuson J."/>
            <person name="Mondo S."/>
            <person name="Nolan M."/>
            <person name="Ohm R."/>
            <person name="Pangilinan J."/>
            <person name="Park H.-J."/>
            <person name="Ramirez L."/>
            <person name="Alfaro M."/>
            <person name="Sun H."/>
            <person name="Tritt A."/>
            <person name="Yoshinaga Y."/>
            <person name="Zwiers L.-H."/>
            <person name="Turgeon B."/>
            <person name="Goodwin S."/>
            <person name="Spatafora J."/>
            <person name="Crous P."/>
            <person name="Grigoriev I."/>
        </authorList>
    </citation>
    <scope>NUCLEOTIDE SEQUENCE</scope>
    <source>
        <strain evidence="3">CBS 116435</strain>
    </source>
</reference>